<evidence type="ECO:0000313" key="1">
    <source>
        <dbReference type="EMBL" id="MFD1200762.1"/>
    </source>
</evidence>
<accession>A0ABW3TKE9</accession>
<dbReference type="Proteomes" id="UP001597181">
    <property type="component" value="Unassembled WGS sequence"/>
</dbReference>
<name>A0ABW3TKE9_9MICO</name>
<organism evidence="1 2">
    <name type="scientific">Leucobacter albus</name>
    <dbReference type="NCBI Taxonomy" id="272210"/>
    <lineage>
        <taxon>Bacteria</taxon>
        <taxon>Bacillati</taxon>
        <taxon>Actinomycetota</taxon>
        <taxon>Actinomycetes</taxon>
        <taxon>Micrococcales</taxon>
        <taxon>Microbacteriaceae</taxon>
        <taxon>Leucobacter</taxon>
    </lineage>
</organism>
<keyword evidence="2" id="KW-1185">Reference proteome</keyword>
<proteinExistence type="predicted"/>
<evidence type="ECO:0000313" key="2">
    <source>
        <dbReference type="Proteomes" id="UP001597181"/>
    </source>
</evidence>
<sequence length="189" mass="20391">MRPHPEVPRVDHWPQALRSAATLTGTLVKCGPGLRPVAWPETPAARCAAIGGQLSDRYAAIEDTAAWVWGARRSPGSPLRLATLGGRAPASFERRASEDVLVSTFRLLPEDLVAIAAFAVTSRARTAFDLLRAPTQFGAARRVACRLLFVAEPGSSSEVRRRARGASRTDRARIQRRLSELHGAAPLPA</sequence>
<protein>
    <submittedName>
        <fullName evidence="1">Uncharacterized protein</fullName>
    </submittedName>
</protein>
<comment type="caution">
    <text evidence="1">The sequence shown here is derived from an EMBL/GenBank/DDBJ whole genome shotgun (WGS) entry which is preliminary data.</text>
</comment>
<reference evidence="2" key="1">
    <citation type="journal article" date="2019" name="Int. J. Syst. Evol. Microbiol.">
        <title>The Global Catalogue of Microorganisms (GCM) 10K type strain sequencing project: providing services to taxonomists for standard genome sequencing and annotation.</title>
        <authorList>
            <consortium name="The Broad Institute Genomics Platform"/>
            <consortium name="The Broad Institute Genome Sequencing Center for Infectious Disease"/>
            <person name="Wu L."/>
            <person name="Ma J."/>
        </authorList>
    </citation>
    <scope>NUCLEOTIDE SEQUENCE [LARGE SCALE GENOMIC DNA]</scope>
    <source>
        <strain evidence="2">CCUG 50213</strain>
    </source>
</reference>
<dbReference type="RefSeq" id="WP_343959271.1">
    <property type="nucleotide sequence ID" value="NZ_BAAAKZ010000003.1"/>
</dbReference>
<dbReference type="EMBL" id="JBHTLY010000001">
    <property type="protein sequence ID" value="MFD1200762.1"/>
    <property type="molecule type" value="Genomic_DNA"/>
</dbReference>
<gene>
    <name evidence="1" type="ORF">ACFQ3U_02490</name>
</gene>